<proteinExistence type="predicted"/>
<protein>
    <submittedName>
        <fullName evidence="1">Uncharacterized protein</fullName>
    </submittedName>
</protein>
<feature type="non-terminal residue" evidence="1">
    <location>
        <position position="1"/>
    </location>
</feature>
<dbReference type="EMBL" id="BMAW01024663">
    <property type="protein sequence ID" value="GFT88944.1"/>
    <property type="molecule type" value="Genomic_DNA"/>
</dbReference>
<gene>
    <name evidence="1" type="ORF">NPIL_554571</name>
</gene>
<evidence type="ECO:0000313" key="2">
    <source>
        <dbReference type="Proteomes" id="UP000887013"/>
    </source>
</evidence>
<dbReference type="AlphaFoldDB" id="A0A8X6PTT7"/>
<evidence type="ECO:0000313" key="1">
    <source>
        <dbReference type="EMBL" id="GFT88944.1"/>
    </source>
</evidence>
<dbReference type="Proteomes" id="UP000887013">
    <property type="component" value="Unassembled WGS sequence"/>
</dbReference>
<keyword evidence="2" id="KW-1185">Reference proteome</keyword>
<reference evidence="1" key="1">
    <citation type="submission" date="2020-08" db="EMBL/GenBank/DDBJ databases">
        <title>Multicomponent nature underlies the extraordinary mechanical properties of spider dragline silk.</title>
        <authorList>
            <person name="Kono N."/>
            <person name="Nakamura H."/>
            <person name="Mori M."/>
            <person name="Yoshida Y."/>
            <person name="Ohtoshi R."/>
            <person name="Malay A.D."/>
            <person name="Moran D.A.P."/>
            <person name="Tomita M."/>
            <person name="Numata K."/>
            <person name="Arakawa K."/>
        </authorList>
    </citation>
    <scope>NUCLEOTIDE SEQUENCE</scope>
</reference>
<sequence length="25" mass="3043">ADDQDYSEKDDNCIEIKEIRWIKES</sequence>
<name>A0A8X6PTT7_NEPPI</name>
<comment type="caution">
    <text evidence="1">The sequence shown here is derived from an EMBL/GenBank/DDBJ whole genome shotgun (WGS) entry which is preliminary data.</text>
</comment>
<accession>A0A8X6PTT7</accession>
<organism evidence="1 2">
    <name type="scientific">Nephila pilipes</name>
    <name type="common">Giant wood spider</name>
    <name type="synonym">Nephila maculata</name>
    <dbReference type="NCBI Taxonomy" id="299642"/>
    <lineage>
        <taxon>Eukaryota</taxon>
        <taxon>Metazoa</taxon>
        <taxon>Ecdysozoa</taxon>
        <taxon>Arthropoda</taxon>
        <taxon>Chelicerata</taxon>
        <taxon>Arachnida</taxon>
        <taxon>Araneae</taxon>
        <taxon>Araneomorphae</taxon>
        <taxon>Entelegynae</taxon>
        <taxon>Araneoidea</taxon>
        <taxon>Nephilidae</taxon>
        <taxon>Nephila</taxon>
    </lineage>
</organism>